<proteinExistence type="predicted"/>
<keyword evidence="2" id="KW-1185">Reference proteome</keyword>
<accession>A0A085M096</accession>
<organism evidence="1 2">
    <name type="scientific">Trichuris suis</name>
    <name type="common">pig whipworm</name>
    <dbReference type="NCBI Taxonomy" id="68888"/>
    <lineage>
        <taxon>Eukaryota</taxon>
        <taxon>Metazoa</taxon>
        <taxon>Ecdysozoa</taxon>
        <taxon>Nematoda</taxon>
        <taxon>Enoplea</taxon>
        <taxon>Dorylaimia</taxon>
        <taxon>Trichinellida</taxon>
        <taxon>Trichuridae</taxon>
        <taxon>Trichuris</taxon>
    </lineage>
</organism>
<dbReference type="AlphaFoldDB" id="A0A085M096"/>
<protein>
    <submittedName>
        <fullName evidence="1">Uncharacterized protein</fullName>
    </submittedName>
</protein>
<dbReference type="EMBL" id="KL363250">
    <property type="protein sequence ID" value="KFD50642.1"/>
    <property type="molecule type" value="Genomic_DNA"/>
</dbReference>
<gene>
    <name evidence="1" type="ORF">M513_08449</name>
</gene>
<dbReference type="Proteomes" id="UP000030764">
    <property type="component" value="Unassembled WGS sequence"/>
</dbReference>
<sequence>MATVKNIRWLYDRIKDEETAAQFLRERGVRCHPRGHPTVAPTQIGCVAYVHPSAEVNESRGGTPFDVAEITSGRALCVKTRKFIYGRDPRLNYQSISLEGYSHLAESRLADRSFGRQSFGRQVVWRTGRLADWSLGRQVIWPTGRLADWSLGRQVIWPNGRLADWSFGRQVVRPTGRLADRSFSLGG</sequence>
<evidence type="ECO:0000313" key="2">
    <source>
        <dbReference type="Proteomes" id="UP000030764"/>
    </source>
</evidence>
<name>A0A085M096_9BILA</name>
<evidence type="ECO:0000313" key="1">
    <source>
        <dbReference type="EMBL" id="KFD50642.1"/>
    </source>
</evidence>
<reference evidence="1 2" key="1">
    <citation type="journal article" date="2014" name="Nat. Genet.">
        <title>Genome and transcriptome of the porcine whipworm Trichuris suis.</title>
        <authorList>
            <person name="Jex A.R."/>
            <person name="Nejsum P."/>
            <person name="Schwarz E.M."/>
            <person name="Hu L."/>
            <person name="Young N.D."/>
            <person name="Hall R.S."/>
            <person name="Korhonen P.K."/>
            <person name="Liao S."/>
            <person name="Thamsborg S."/>
            <person name="Xia J."/>
            <person name="Xu P."/>
            <person name="Wang S."/>
            <person name="Scheerlinck J.P."/>
            <person name="Hofmann A."/>
            <person name="Sternberg P.W."/>
            <person name="Wang J."/>
            <person name="Gasser R.B."/>
        </authorList>
    </citation>
    <scope>NUCLEOTIDE SEQUENCE [LARGE SCALE GENOMIC DNA]</scope>
    <source>
        <strain evidence="1">DCEP-RM93M</strain>
    </source>
</reference>